<gene>
    <name evidence="5" type="ORF">WJX74_000952</name>
</gene>
<dbReference type="InterPro" id="IPR045844">
    <property type="entry name" value="RRM_Ist3-like"/>
</dbReference>
<dbReference type="PANTHER" id="PTHR45880:SF1">
    <property type="entry name" value="RNA-BINDING MOTIF PROTEIN, X-LINKED 2"/>
    <property type="match status" value="1"/>
</dbReference>
<protein>
    <recommendedName>
        <fullName evidence="4">RRM domain-containing protein</fullName>
    </recommendedName>
</protein>
<keyword evidence="1 2" id="KW-0694">RNA-binding</keyword>
<dbReference type="Gene3D" id="3.30.70.330">
    <property type="match status" value="1"/>
</dbReference>
<proteinExistence type="predicted"/>
<evidence type="ECO:0000313" key="5">
    <source>
        <dbReference type="EMBL" id="KAK9836459.1"/>
    </source>
</evidence>
<dbReference type="Proteomes" id="UP001438707">
    <property type="component" value="Unassembled WGS sequence"/>
</dbReference>
<dbReference type="EMBL" id="JALJOS010000007">
    <property type="protein sequence ID" value="KAK9836459.1"/>
    <property type="molecule type" value="Genomic_DNA"/>
</dbReference>
<dbReference type="GO" id="GO:0005686">
    <property type="term" value="C:U2 snRNP"/>
    <property type="evidence" value="ECO:0007669"/>
    <property type="project" value="TreeGrafter"/>
</dbReference>
<accession>A0AAW1RRI0</accession>
<dbReference type="GO" id="GO:0003723">
    <property type="term" value="F:RNA binding"/>
    <property type="evidence" value="ECO:0007669"/>
    <property type="project" value="UniProtKB-UniRule"/>
</dbReference>
<evidence type="ECO:0000313" key="6">
    <source>
        <dbReference type="Proteomes" id="UP001438707"/>
    </source>
</evidence>
<dbReference type="SMART" id="SM00360">
    <property type="entry name" value="RRM"/>
    <property type="match status" value="1"/>
</dbReference>
<dbReference type="AlphaFoldDB" id="A0AAW1RRI0"/>
<organism evidence="5 6">
    <name type="scientific">Apatococcus lobatus</name>
    <dbReference type="NCBI Taxonomy" id="904363"/>
    <lineage>
        <taxon>Eukaryota</taxon>
        <taxon>Viridiplantae</taxon>
        <taxon>Chlorophyta</taxon>
        <taxon>core chlorophytes</taxon>
        <taxon>Trebouxiophyceae</taxon>
        <taxon>Chlorellales</taxon>
        <taxon>Chlorellaceae</taxon>
        <taxon>Apatococcus</taxon>
    </lineage>
</organism>
<dbReference type="Pfam" id="PF00076">
    <property type="entry name" value="RRM_1"/>
    <property type="match status" value="1"/>
</dbReference>
<dbReference type="InterPro" id="IPR000504">
    <property type="entry name" value="RRM_dom"/>
</dbReference>
<dbReference type="CDD" id="cd12411">
    <property type="entry name" value="RRM_ist3_like"/>
    <property type="match status" value="1"/>
</dbReference>
<dbReference type="InterPro" id="IPR012677">
    <property type="entry name" value="Nucleotide-bd_a/b_plait_sf"/>
</dbReference>
<comment type="caution">
    <text evidence="5">The sequence shown here is derived from an EMBL/GenBank/DDBJ whole genome shotgun (WGS) entry which is preliminary data.</text>
</comment>
<name>A0AAW1RRI0_9CHLO</name>
<dbReference type="PROSITE" id="PS50102">
    <property type="entry name" value="RRM"/>
    <property type="match status" value="1"/>
</dbReference>
<sequence length="361" mass="39132">MNPLTQIKNTLKVTQREILSGVGDGASWHSRFKHSAYVYAGGLAFNMTEGDVLAVFSQYGELVDVNLVRDKETGKSRGFAFLAYEDQRSTVLAVDNLSGARIAGRIVKVDHVDRYKVKEGGDEPTDAAGADVQAAAVAAADEGMNAARWGHVATGGDEDGPTVVSEARGSAAASGNAPWATAGSVFSLLNAPGRPQANSHQPPPAKEKKRKKEKKEKAHKDKHKKRARIEASAEPSSSPEPPHHTAAGQRHERQQPSHARHSRHVQYDTAQERPQVARQQKHQDFSSRHPADGHMIEIGDQHIVGMNHLVKAPQAGTGIKSSRMADHIGGHLSCQVRSIKMKDGTGDIKFDVSKREAFARR</sequence>
<feature type="region of interest" description="Disordered" evidence="3">
    <location>
        <begin position="150"/>
        <end position="289"/>
    </location>
</feature>
<evidence type="ECO:0000256" key="1">
    <source>
        <dbReference type="ARBA" id="ARBA00022884"/>
    </source>
</evidence>
<dbReference type="SUPFAM" id="SSF54928">
    <property type="entry name" value="RNA-binding domain, RBD"/>
    <property type="match status" value="1"/>
</dbReference>
<dbReference type="GO" id="GO:0071013">
    <property type="term" value="C:catalytic step 2 spliceosome"/>
    <property type="evidence" value="ECO:0007669"/>
    <property type="project" value="TreeGrafter"/>
</dbReference>
<evidence type="ECO:0000259" key="4">
    <source>
        <dbReference type="PROSITE" id="PS50102"/>
    </source>
</evidence>
<dbReference type="GO" id="GO:0071011">
    <property type="term" value="C:precatalytic spliceosome"/>
    <property type="evidence" value="ECO:0007669"/>
    <property type="project" value="TreeGrafter"/>
</dbReference>
<dbReference type="InterPro" id="IPR051847">
    <property type="entry name" value="RNA_proc/Spliceosome_comp"/>
</dbReference>
<keyword evidence="6" id="KW-1185">Reference proteome</keyword>
<evidence type="ECO:0000256" key="2">
    <source>
        <dbReference type="PROSITE-ProRule" id="PRU00176"/>
    </source>
</evidence>
<evidence type="ECO:0000256" key="3">
    <source>
        <dbReference type="SAM" id="MobiDB-lite"/>
    </source>
</evidence>
<feature type="domain" description="RRM" evidence="4">
    <location>
        <begin position="36"/>
        <end position="114"/>
    </location>
</feature>
<reference evidence="5 6" key="1">
    <citation type="journal article" date="2024" name="Nat. Commun.">
        <title>Phylogenomics reveals the evolutionary origins of lichenization in chlorophyte algae.</title>
        <authorList>
            <person name="Puginier C."/>
            <person name="Libourel C."/>
            <person name="Otte J."/>
            <person name="Skaloud P."/>
            <person name="Haon M."/>
            <person name="Grisel S."/>
            <person name="Petersen M."/>
            <person name="Berrin J.G."/>
            <person name="Delaux P.M."/>
            <person name="Dal Grande F."/>
            <person name="Keller J."/>
        </authorList>
    </citation>
    <scope>NUCLEOTIDE SEQUENCE [LARGE SCALE GENOMIC DNA]</scope>
    <source>
        <strain evidence="5 6">SAG 2145</strain>
    </source>
</reference>
<dbReference type="InterPro" id="IPR035979">
    <property type="entry name" value="RBD_domain_sf"/>
</dbReference>
<dbReference type="GO" id="GO:0000398">
    <property type="term" value="P:mRNA splicing, via spliceosome"/>
    <property type="evidence" value="ECO:0007669"/>
    <property type="project" value="InterPro"/>
</dbReference>
<dbReference type="PANTHER" id="PTHR45880">
    <property type="entry name" value="RNA-BINDING MOTIF PROTEIN, X-LINKED 2"/>
    <property type="match status" value="1"/>
</dbReference>